<evidence type="ECO:0000256" key="1">
    <source>
        <dbReference type="SAM" id="SignalP"/>
    </source>
</evidence>
<proteinExistence type="predicted"/>
<keyword evidence="1" id="KW-0732">Signal</keyword>
<accession>S7PHT7</accession>
<evidence type="ECO:0000313" key="3">
    <source>
        <dbReference type="Proteomes" id="UP000052978"/>
    </source>
</evidence>
<feature type="chain" id="PRO_5004555523" evidence="1">
    <location>
        <begin position="29"/>
        <end position="144"/>
    </location>
</feature>
<dbReference type="EMBL" id="KE162966">
    <property type="protein sequence ID" value="EPQ10273.1"/>
    <property type="molecule type" value="Genomic_DNA"/>
</dbReference>
<keyword evidence="3" id="KW-1185">Reference proteome</keyword>
<feature type="signal peptide" evidence="1">
    <location>
        <begin position="1"/>
        <end position="28"/>
    </location>
</feature>
<dbReference type="Proteomes" id="UP000052978">
    <property type="component" value="Unassembled WGS sequence"/>
</dbReference>
<dbReference type="AlphaFoldDB" id="S7PHT7"/>
<evidence type="ECO:0000313" key="2">
    <source>
        <dbReference type="EMBL" id="EPQ10273.1"/>
    </source>
</evidence>
<gene>
    <name evidence="2" type="ORF">D623_10017188</name>
</gene>
<name>S7PHT7_MYOBR</name>
<sequence>MVGTFWPLGGWLWMPFLVTDYMSGAVQSFTLGPTLELLVPASRLGLEGPCWVDLGSTGAFCRSACQPLGSLGGLTGHGFGSLLGLATDSEGNAIVADKQQCQADPFPWARTPFCMVFEGLGKPSGMASVPQSQLMVMDAGAGYM</sequence>
<organism evidence="2 3">
    <name type="scientific">Myotis brandtii</name>
    <name type="common">Brandt's bat</name>
    <dbReference type="NCBI Taxonomy" id="109478"/>
    <lineage>
        <taxon>Eukaryota</taxon>
        <taxon>Metazoa</taxon>
        <taxon>Chordata</taxon>
        <taxon>Craniata</taxon>
        <taxon>Vertebrata</taxon>
        <taxon>Euteleostomi</taxon>
        <taxon>Mammalia</taxon>
        <taxon>Eutheria</taxon>
        <taxon>Laurasiatheria</taxon>
        <taxon>Chiroptera</taxon>
        <taxon>Yangochiroptera</taxon>
        <taxon>Vespertilionidae</taxon>
        <taxon>Myotis</taxon>
    </lineage>
</organism>
<reference evidence="2 3" key="1">
    <citation type="journal article" date="2013" name="Nat. Commun.">
        <title>Genome analysis reveals insights into physiology and longevity of the Brandt's bat Myotis brandtii.</title>
        <authorList>
            <person name="Seim I."/>
            <person name="Fang X."/>
            <person name="Xiong Z."/>
            <person name="Lobanov A.V."/>
            <person name="Huang Z."/>
            <person name="Ma S."/>
            <person name="Feng Y."/>
            <person name="Turanov A.A."/>
            <person name="Zhu Y."/>
            <person name="Lenz T.L."/>
            <person name="Gerashchenko M.V."/>
            <person name="Fan D."/>
            <person name="Hee Yim S."/>
            <person name="Yao X."/>
            <person name="Jordan D."/>
            <person name="Xiong Y."/>
            <person name="Ma Y."/>
            <person name="Lyapunov A.N."/>
            <person name="Chen G."/>
            <person name="Kulakova O.I."/>
            <person name="Sun Y."/>
            <person name="Lee S.G."/>
            <person name="Bronson R.T."/>
            <person name="Moskalev A.A."/>
            <person name="Sunyaev S.R."/>
            <person name="Zhang G."/>
            <person name="Krogh A."/>
            <person name="Wang J."/>
            <person name="Gladyshev V.N."/>
        </authorList>
    </citation>
    <scope>NUCLEOTIDE SEQUENCE [LARGE SCALE GENOMIC DNA]</scope>
</reference>
<protein>
    <submittedName>
        <fullName evidence="2">NHL-repeat-containing protein 4</fullName>
    </submittedName>
</protein>